<reference evidence="5 6" key="1">
    <citation type="journal article" date="2015" name="PLoS Pathog.">
        <title>Leptomonas seymouri: Adaptations to the Dixenous Life Cycle Analyzed by Genome Sequencing, Transcriptome Profiling and Co-infection with Leishmania donovani.</title>
        <authorList>
            <person name="Kraeva N."/>
            <person name="Butenko A."/>
            <person name="Hlavacova J."/>
            <person name="Kostygov A."/>
            <person name="Myskova J."/>
            <person name="Grybchuk D."/>
            <person name="Lestinova T."/>
            <person name="Votypka J."/>
            <person name="Volf P."/>
            <person name="Opperdoes F."/>
            <person name="Flegontov P."/>
            <person name="Lukes J."/>
            <person name="Yurchenko V."/>
        </authorList>
    </citation>
    <scope>NUCLEOTIDE SEQUENCE [LARGE SCALE GENOMIC DNA]</scope>
    <source>
        <strain evidence="5 6">ATCC 30220</strain>
    </source>
</reference>
<name>A0A0N1HWI3_LEPSE</name>
<dbReference type="Pfam" id="PF00069">
    <property type="entry name" value="Pkinase"/>
    <property type="match status" value="1"/>
</dbReference>
<feature type="compositionally biased region" description="Basic and acidic residues" evidence="3">
    <location>
        <begin position="1090"/>
        <end position="1105"/>
    </location>
</feature>
<protein>
    <recommendedName>
        <fullName evidence="4">Protein kinase domain-containing protein</fullName>
    </recommendedName>
</protein>
<dbReference type="PROSITE" id="PS50011">
    <property type="entry name" value="PROTEIN_KINASE_DOM"/>
    <property type="match status" value="1"/>
</dbReference>
<feature type="region of interest" description="Disordered" evidence="3">
    <location>
        <begin position="1081"/>
        <end position="1105"/>
    </location>
</feature>
<proteinExistence type="predicted"/>
<evidence type="ECO:0000256" key="2">
    <source>
        <dbReference type="ARBA" id="ARBA00022840"/>
    </source>
</evidence>
<dbReference type="InterPro" id="IPR011009">
    <property type="entry name" value="Kinase-like_dom_sf"/>
</dbReference>
<keyword evidence="6" id="KW-1185">Reference proteome</keyword>
<feature type="region of interest" description="Disordered" evidence="3">
    <location>
        <begin position="437"/>
        <end position="456"/>
    </location>
</feature>
<dbReference type="PANTHER" id="PTHR24055">
    <property type="entry name" value="MITOGEN-ACTIVATED PROTEIN KINASE"/>
    <property type="match status" value="1"/>
</dbReference>
<comment type="caution">
    <text evidence="5">The sequence shown here is derived from an EMBL/GenBank/DDBJ whole genome shotgun (WGS) entry which is preliminary data.</text>
</comment>
<organism evidence="5 6">
    <name type="scientific">Leptomonas seymouri</name>
    <dbReference type="NCBI Taxonomy" id="5684"/>
    <lineage>
        <taxon>Eukaryota</taxon>
        <taxon>Discoba</taxon>
        <taxon>Euglenozoa</taxon>
        <taxon>Kinetoplastea</taxon>
        <taxon>Metakinetoplastina</taxon>
        <taxon>Trypanosomatida</taxon>
        <taxon>Trypanosomatidae</taxon>
        <taxon>Leishmaniinae</taxon>
        <taxon>Leptomonas</taxon>
    </lineage>
</organism>
<feature type="region of interest" description="Disordered" evidence="3">
    <location>
        <begin position="864"/>
        <end position="886"/>
    </location>
</feature>
<dbReference type="SMART" id="SM00220">
    <property type="entry name" value="S_TKc"/>
    <property type="match status" value="1"/>
</dbReference>
<feature type="region of interest" description="Disordered" evidence="3">
    <location>
        <begin position="462"/>
        <end position="495"/>
    </location>
</feature>
<dbReference type="InterPro" id="IPR008271">
    <property type="entry name" value="Ser/Thr_kinase_AS"/>
</dbReference>
<feature type="compositionally biased region" description="Polar residues" evidence="3">
    <location>
        <begin position="447"/>
        <end position="456"/>
    </location>
</feature>
<accession>A0A0N1HWI3</accession>
<dbReference type="Gene3D" id="1.10.510.10">
    <property type="entry name" value="Transferase(Phosphotransferase) domain 1"/>
    <property type="match status" value="1"/>
</dbReference>
<sequence>MDEVSVLQHLGLHPQIVKFMGSYTTSKYVSFFTMELMDSDVAREIKEANRSFHNESICVATTYSILKALEYLHARGVAHRDVKPGNILLKKLAKVEDWPCMRLPPPNESPEPLMQAGDAKAESGLTTSHVMAALGDFSAAHSVSGGDDAAFSDTRGTLHYKSPEQLMGRRGTISDNFTAVDLWGLGCTMYEMIMGARPFPGNSELQVLLNILDLMGSDIQSFPSTTKPTRLFQNMPVSAPFLDLLQQLLSLDASARPTAKTALQHPVFESLREAEAHFQSSQNSITGQTVPHIIGISLALKYASFTHVPQLRFSRISRTPLATPLPAPELRNSADAPYFTYVASQTSAEGEVAALSALMHYAQKDTILPHKEGSHNNENAGANAWNQAVREGVEIKAATHVDCAQHHSPDATMASFMSESSYLQWSEIRPMTQPCALTASQPHHPLPQSSDNLDQSTSGRAVALFGGNTGNTPSPSTSYAQQQQRQFSESSRHPSVSMYRSTVARALNISDSSIKVARTECSTSHIDFDLSPVAATQLFSADADHSTCAMPHTGIVAIPRPPLPVLQLKCGSTFTASNLRANSSFERNGNAMHGGGWSLSASTAMATRDAGENVAGDSSIFSTPRENALLRTTAYVGRMLCLSEEVDRCTQRSTGSCPSQQSCLNSLLTSPAPLSRVHEGSSPHPSPIRPHGAVTRSPSGLPVVEHSGFSSTDSGVDLGWMGLGFDVGATSSIPADASASAGTTVLPSENAEGPVQQDEVPSHMAAPILTAARSGLQLSSCGGADKMLSTSLLSESPHVRRYLPRSVTRDSAKLLLAPPPSFVVAGPTTSNTCVECSAPVQSNRDDSTSTARLLPLPIPLSVAAGSQTPSSSRALGGSHYVSPSTSLSQANTGALLHETPHTQRFPRIASAPSKCRSGSAIVTVKSASPDQARQEASDTQALRDYDINVPSSLRHHKKQQRYSVKPLLATRSPFPYRQNTAPSCHAAAAARAQRHCTPSSADPGREAPVMHSHDTRQFSVTQPHSSALPAEVCSLHFLGPVPTFLHTPSLSDTHESTCVVKVTSVRGQCCSREGICAATPRSTRRSSYKRSREGLASEGREADSG</sequence>
<evidence type="ECO:0000256" key="3">
    <source>
        <dbReference type="SAM" id="MobiDB-lite"/>
    </source>
</evidence>
<dbReference type="OrthoDB" id="4062651at2759"/>
<feature type="region of interest" description="Disordered" evidence="3">
    <location>
        <begin position="674"/>
        <end position="708"/>
    </location>
</feature>
<dbReference type="GO" id="GO:0004672">
    <property type="term" value="F:protein kinase activity"/>
    <property type="evidence" value="ECO:0007669"/>
    <property type="project" value="InterPro"/>
</dbReference>
<dbReference type="SUPFAM" id="SSF56112">
    <property type="entry name" value="Protein kinase-like (PK-like)"/>
    <property type="match status" value="1"/>
</dbReference>
<dbReference type="PROSITE" id="PS00108">
    <property type="entry name" value="PROTEIN_KINASE_ST"/>
    <property type="match status" value="1"/>
</dbReference>
<gene>
    <name evidence="5" type="ORF">ABL78_4517</name>
</gene>
<dbReference type="InterPro" id="IPR050117">
    <property type="entry name" value="MAPK"/>
</dbReference>
<evidence type="ECO:0000313" key="6">
    <source>
        <dbReference type="Proteomes" id="UP000038009"/>
    </source>
</evidence>
<dbReference type="InterPro" id="IPR000719">
    <property type="entry name" value="Prot_kinase_dom"/>
</dbReference>
<evidence type="ECO:0000256" key="1">
    <source>
        <dbReference type="ARBA" id="ARBA00022741"/>
    </source>
</evidence>
<dbReference type="GO" id="GO:0005524">
    <property type="term" value="F:ATP binding"/>
    <property type="evidence" value="ECO:0007669"/>
    <property type="project" value="UniProtKB-KW"/>
</dbReference>
<dbReference type="OMA" id="KYASFTH"/>
<feature type="domain" description="Protein kinase" evidence="4">
    <location>
        <begin position="1"/>
        <end position="268"/>
    </location>
</feature>
<feature type="compositionally biased region" description="Polar residues" evidence="3">
    <location>
        <begin position="864"/>
        <end position="873"/>
    </location>
</feature>
<keyword evidence="2" id="KW-0067">ATP-binding</keyword>
<feature type="compositionally biased region" description="Low complexity" evidence="3">
    <location>
        <begin position="476"/>
        <end position="489"/>
    </location>
</feature>
<dbReference type="EMBL" id="LJSK01000131">
    <property type="protein sequence ID" value="KPI86438.1"/>
    <property type="molecule type" value="Genomic_DNA"/>
</dbReference>
<keyword evidence="1" id="KW-0547">Nucleotide-binding</keyword>
<dbReference type="Proteomes" id="UP000038009">
    <property type="component" value="Unassembled WGS sequence"/>
</dbReference>
<dbReference type="AlphaFoldDB" id="A0A0N1HWI3"/>
<evidence type="ECO:0000313" key="5">
    <source>
        <dbReference type="EMBL" id="KPI86438.1"/>
    </source>
</evidence>
<dbReference type="VEuPathDB" id="TriTrypDB:Lsey_0131_0190"/>
<evidence type="ECO:0000259" key="4">
    <source>
        <dbReference type="PROSITE" id="PS50011"/>
    </source>
</evidence>